<protein>
    <submittedName>
        <fullName evidence="1">Uncharacterized protein</fullName>
    </submittedName>
</protein>
<accession>X1CFT3</accession>
<proteinExistence type="predicted"/>
<name>X1CFT3_9ZZZZ</name>
<reference evidence="1" key="1">
    <citation type="journal article" date="2014" name="Front. Microbiol.">
        <title>High frequency of phylogenetically diverse reductive dehalogenase-homologous genes in deep subseafloor sedimentary metagenomes.</title>
        <authorList>
            <person name="Kawai M."/>
            <person name="Futagami T."/>
            <person name="Toyoda A."/>
            <person name="Takaki Y."/>
            <person name="Nishi S."/>
            <person name="Hori S."/>
            <person name="Arai W."/>
            <person name="Tsubouchi T."/>
            <person name="Morono Y."/>
            <person name="Uchiyama I."/>
            <person name="Ito T."/>
            <person name="Fujiyama A."/>
            <person name="Inagaki F."/>
            <person name="Takami H."/>
        </authorList>
    </citation>
    <scope>NUCLEOTIDE SEQUENCE</scope>
    <source>
        <strain evidence="1">Expedition CK06-06</strain>
    </source>
</reference>
<organism evidence="1">
    <name type="scientific">marine sediment metagenome</name>
    <dbReference type="NCBI Taxonomy" id="412755"/>
    <lineage>
        <taxon>unclassified sequences</taxon>
        <taxon>metagenomes</taxon>
        <taxon>ecological metagenomes</taxon>
    </lineage>
</organism>
<sequence>MNKNGTNCVDMIELKETFEKLKKKLRVTDANVKIFKDYVYPYIKIESDAQVSKEVEELIAFEVLIHLLIDHIYSLFDAE</sequence>
<comment type="caution">
    <text evidence="1">The sequence shown here is derived from an EMBL/GenBank/DDBJ whole genome shotgun (WGS) entry which is preliminary data.</text>
</comment>
<feature type="non-terminal residue" evidence="1">
    <location>
        <position position="79"/>
    </location>
</feature>
<evidence type="ECO:0000313" key="1">
    <source>
        <dbReference type="EMBL" id="GAH06507.1"/>
    </source>
</evidence>
<dbReference type="AlphaFoldDB" id="X1CFT3"/>
<gene>
    <name evidence="1" type="ORF">S01H4_62467</name>
</gene>
<dbReference type="EMBL" id="BART01037294">
    <property type="protein sequence ID" value="GAH06507.1"/>
    <property type="molecule type" value="Genomic_DNA"/>
</dbReference>